<evidence type="ECO:0000313" key="3">
    <source>
        <dbReference type="EMBL" id="QRD00699.1"/>
    </source>
</evidence>
<proteinExistence type="inferred from homology"/>
<dbReference type="PANTHER" id="PTHR43669:SF3">
    <property type="entry name" value="ALCOHOL DEHYDROGENASE, PUTATIVE (AFU_ORTHOLOGUE AFUA_3G03445)-RELATED"/>
    <property type="match status" value="1"/>
</dbReference>
<dbReference type="CDD" id="cd05233">
    <property type="entry name" value="SDR_c"/>
    <property type="match status" value="1"/>
</dbReference>
<accession>A0A7U2FAI5</accession>
<protein>
    <recommendedName>
        <fullName evidence="5">Ketoreductase (KR) domain-containing protein</fullName>
    </recommendedName>
</protein>
<evidence type="ECO:0008006" key="5">
    <source>
        <dbReference type="Google" id="ProtNLM"/>
    </source>
</evidence>
<keyword evidence="2" id="KW-0560">Oxidoreductase</keyword>
<dbReference type="AlphaFoldDB" id="A0A7U2FAI5"/>
<dbReference type="VEuPathDB" id="FungiDB:JI435_092390"/>
<dbReference type="InterPro" id="IPR002347">
    <property type="entry name" value="SDR_fam"/>
</dbReference>
<evidence type="ECO:0000256" key="1">
    <source>
        <dbReference type="ARBA" id="ARBA00006484"/>
    </source>
</evidence>
<reference evidence="4" key="1">
    <citation type="journal article" date="2021" name="BMC Genomics">
        <title>Chromosome-level genome assembly and manually-curated proteome of model necrotroph Parastagonospora nodorum Sn15 reveals a genome-wide trove of candidate effector homologs, and redundancy of virulence-related functions within an accessory chromosome.</title>
        <authorList>
            <person name="Bertazzoni S."/>
            <person name="Jones D.A.B."/>
            <person name="Phan H.T."/>
            <person name="Tan K.-C."/>
            <person name="Hane J.K."/>
        </authorList>
    </citation>
    <scope>NUCLEOTIDE SEQUENCE [LARGE SCALE GENOMIC DNA]</scope>
    <source>
        <strain evidence="4">SN15 / ATCC MYA-4574 / FGSC 10173)</strain>
    </source>
</reference>
<keyword evidence="4" id="KW-1185">Reference proteome</keyword>
<evidence type="ECO:0000313" key="4">
    <source>
        <dbReference type="Proteomes" id="UP000663193"/>
    </source>
</evidence>
<gene>
    <name evidence="3" type="ORF">JI435_092390</name>
</gene>
<dbReference type="Proteomes" id="UP000663193">
    <property type="component" value="Chromosome 11"/>
</dbReference>
<dbReference type="GO" id="GO:0016491">
    <property type="term" value="F:oxidoreductase activity"/>
    <property type="evidence" value="ECO:0007669"/>
    <property type="project" value="UniProtKB-KW"/>
</dbReference>
<comment type="similarity">
    <text evidence="1">Belongs to the short-chain dehydrogenases/reductases (SDR) family.</text>
</comment>
<dbReference type="OrthoDB" id="5336600at2759"/>
<name>A0A7U2FAI5_PHANO</name>
<dbReference type="EMBL" id="CP069033">
    <property type="protein sequence ID" value="QRD00699.1"/>
    <property type="molecule type" value="Genomic_DNA"/>
</dbReference>
<dbReference type="PANTHER" id="PTHR43669">
    <property type="entry name" value="5-KETO-D-GLUCONATE 5-REDUCTASE"/>
    <property type="match status" value="1"/>
</dbReference>
<evidence type="ECO:0000256" key="2">
    <source>
        <dbReference type="ARBA" id="ARBA00023002"/>
    </source>
</evidence>
<sequence length="262" mass="28452">MKAGAAVDIKSANSPLDFNHQPHTYSLIMTTTTRTLIVFGAGPGIGNHVAAEFASKDINHIILLSRNTQRLQNEDAPFVSAASKDVKVDILQIDLSDLASIPAVLKELDNLTTNESVEIIFFNAARIHPSPILSTPVQEIDEDLRTTTLSLYLIAQHFLPHLTSLSQSSASTSSPLKPALLVTNSALPHSPVPELLSLSLVKAAQRNMVQSLRLAFGEKGVHVGLVSVEGVVGMDEEVRNPKNIARRTVEFWERGEGLEVRI</sequence>
<dbReference type="InterPro" id="IPR036291">
    <property type="entry name" value="NAD(P)-bd_dom_sf"/>
</dbReference>
<organism evidence="3 4">
    <name type="scientific">Phaeosphaeria nodorum (strain SN15 / ATCC MYA-4574 / FGSC 10173)</name>
    <name type="common">Glume blotch fungus</name>
    <name type="synonym">Parastagonospora nodorum</name>
    <dbReference type="NCBI Taxonomy" id="321614"/>
    <lineage>
        <taxon>Eukaryota</taxon>
        <taxon>Fungi</taxon>
        <taxon>Dikarya</taxon>
        <taxon>Ascomycota</taxon>
        <taxon>Pezizomycotina</taxon>
        <taxon>Dothideomycetes</taxon>
        <taxon>Pleosporomycetidae</taxon>
        <taxon>Pleosporales</taxon>
        <taxon>Pleosporineae</taxon>
        <taxon>Phaeosphaeriaceae</taxon>
        <taxon>Parastagonospora</taxon>
    </lineage>
</organism>
<dbReference type="Pfam" id="PF00106">
    <property type="entry name" value="adh_short"/>
    <property type="match status" value="1"/>
</dbReference>
<dbReference type="Gene3D" id="3.40.50.720">
    <property type="entry name" value="NAD(P)-binding Rossmann-like Domain"/>
    <property type="match status" value="1"/>
</dbReference>
<dbReference type="SUPFAM" id="SSF51735">
    <property type="entry name" value="NAD(P)-binding Rossmann-fold domains"/>
    <property type="match status" value="1"/>
</dbReference>